<feature type="transmembrane region" description="Helical" evidence="6">
    <location>
        <begin position="16"/>
        <end position="37"/>
    </location>
</feature>
<dbReference type="Proteomes" id="UP000321058">
    <property type="component" value="Unassembled WGS sequence"/>
</dbReference>
<dbReference type="OrthoDB" id="9784014at2"/>
<keyword evidence="2" id="KW-1003">Cell membrane</keyword>
<evidence type="ECO:0000256" key="1">
    <source>
        <dbReference type="ARBA" id="ARBA00004651"/>
    </source>
</evidence>
<evidence type="ECO:0000259" key="7">
    <source>
        <dbReference type="Pfam" id="PF02687"/>
    </source>
</evidence>
<evidence type="ECO:0000256" key="3">
    <source>
        <dbReference type="ARBA" id="ARBA00022692"/>
    </source>
</evidence>
<dbReference type="EMBL" id="BKAJ01000187">
    <property type="protein sequence ID" value="GEP60878.1"/>
    <property type="molecule type" value="Genomic_DNA"/>
</dbReference>
<feature type="transmembrane region" description="Helical" evidence="6">
    <location>
        <begin position="330"/>
        <end position="358"/>
    </location>
</feature>
<feature type="domain" description="ABC3 transporter permease C-terminal" evidence="7">
    <location>
        <begin position="296"/>
        <end position="401"/>
    </location>
</feature>
<comment type="subcellular location">
    <subcellularLocation>
        <location evidence="1">Cell membrane</location>
        <topology evidence="1">Multi-pass membrane protein</topology>
    </subcellularLocation>
</comment>
<feature type="transmembrane region" description="Helical" evidence="6">
    <location>
        <begin position="378"/>
        <end position="400"/>
    </location>
</feature>
<keyword evidence="5 6" id="KW-0472">Membrane</keyword>
<accession>A0A512NPJ9</accession>
<keyword evidence="4 6" id="KW-1133">Transmembrane helix</keyword>
<keyword evidence="3 6" id="KW-0812">Transmembrane</keyword>
<evidence type="ECO:0000313" key="9">
    <source>
        <dbReference type="Proteomes" id="UP000321058"/>
    </source>
</evidence>
<protein>
    <submittedName>
        <fullName evidence="8">Membrane protein</fullName>
    </submittedName>
</protein>
<dbReference type="PANTHER" id="PTHR43738">
    <property type="entry name" value="ABC TRANSPORTER, MEMBRANE PROTEIN"/>
    <property type="match status" value="1"/>
</dbReference>
<organism evidence="8 9">
    <name type="scientific">Reyranella soli</name>
    <dbReference type="NCBI Taxonomy" id="1230389"/>
    <lineage>
        <taxon>Bacteria</taxon>
        <taxon>Pseudomonadati</taxon>
        <taxon>Pseudomonadota</taxon>
        <taxon>Alphaproteobacteria</taxon>
        <taxon>Hyphomicrobiales</taxon>
        <taxon>Reyranellaceae</taxon>
        <taxon>Reyranella</taxon>
    </lineage>
</organism>
<dbReference type="GO" id="GO:0005886">
    <property type="term" value="C:plasma membrane"/>
    <property type="evidence" value="ECO:0007669"/>
    <property type="project" value="UniProtKB-SubCell"/>
</dbReference>
<dbReference type="RefSeq" id="WP_147156206.1">
    <property type="nucleotide sequence ID" value="NZ_BKAJ01000187.1"/>
</dbReference>
<sequence length="409" mass="42817">MNPWPVVIADLRALRWVAWAAPLLVAIAVALGVAISAQETALRRSSAQAADDFDLLIGAPGSHTQLVLTTVYLQPEAIPLVDGAILNALAGDERVRAAAPIAFGDSVRGHPVIGTTAEFAARWGRAVPSEGRLFARESEAVVGAEVGLRLGETVTPSHGVATRRPAGTDGEDEARHRHEGVRYTVVGRLPRFGTPWDGAILVPIESVWETHGLGNGHATEDARLGPPFDAARVPGVPAIVVKPRAVADAYGLRAQYRQGGTVAFFPAEVLVGLYTALGDVRDVLVVATTLNDVLVFTATTMLLLALAGLRRRRYAVLRALGASRSYILMSVWLGAALILAAGCLSGLVLGGLAAWVVGQLVEQRTGLVLAVAIGWPEVLGALGLVVVGSLMALLPAVASFRTPVGDSLR</sequence>
<dbReference type="Pfam" id="PF02687">
    <property type="entry name" value="FtsX"/>
    <property type="match status" value="1"/>
</dbReference>
<gene>
    <name evidence="8" type="ORF">RSO01_80440</name>
</gene>
<dbReference type="AlphaFoldDB" id="A0A512NPJ9"/>
<evidence type="ECO:0000256" key="4">
    <source>
        <dbReference type="ARBA" id="ARBA00022989"/>
    </source>
</evidence>
<keyword evidence="9" id="KW-1185">Reference proteome</keyword>
<name>A0A512NPJ9_9HYPH</name>
<evidence type="ECO:0000256" key="2">
    <source>
        <dbReference type="ARBA" id="ARBA00022475"/>
    </source>
</evidence>
<evidence type="ECO:0000256" key="6">
    <source>
        <dbReference type="SAM" id="Phobius"/>
    </source>
</evidence>
<feature type="transmembrane region" description="Helical" evidence="6">
    <location>
        <begin position="283"/>
        <end position="309"/>
    </location>
</feature>
<feature type="transmembrane region" description="Helical" evidence="6">
    <location>
        <begin position="259"/>
        <end position="277"/>
    </location>
</feature>
<dbReference type="InterPro" id="IPR003838">
    <property type="entry name" value="ABC3_permease_C"/>
</dbReference>
<evidence type="ECO:0000256" key="5">
    <source>
        <dbReference type="ARBA" id="ARBA00023136"/>
    </source>
</evidence>
<dbReference type="InterPro" id="IPR051125">
    <property type="entry name" value="ABC-4/HrtB_transporter"/>
</dbReference>
<comment type="caution">
    <text evidence="8">The sequence shown here is derived from an EMBL/GenBank/DDBJ whole genome shotgun (WGS) entry which is preliminary data.</text>
</comment>
<proteinExistence type="predicted"/>
<evidence type="ECO:0000313" key="8">
    <source>
        <dbReference type="EMBL" id="GEP60878.1"/>
    </source>
</evidence>
<dbReference type="PANTHER" id="PTHR43738:SF2">
    <property type="entry name" value="ABC TRANSPORTER PERMEASE"/>
    <property type="match status" value="1"/>
</dbReference>
<reference evidence="8 9" key="1">
    <citation type="submission" date="2019-07" db="EMBL/GenBank/DDBJ databases">
        <title>Whole genome shotgun sequence of Reyranella soli NBRC 108950.</title>
        <authorList>
            <person name="Hosoyama A."/>
            <person name="Uohara A."/>
            <person name="Ohji S."/>
            <person name="Ichikawa N."/>
        </authorList>
    </citation>
    <scope>NUCLEOTIDE SEQUENCE [LARGE SCALE GENOMIC DNA]</scope>
    <source>
        <strain evidence="8 9">NBRC 108950</strain>
    </source>
</reference>